<gene>
    <name evidence="1" type="ORF">EYE40_01995</name>
</gene>
<dbReference type="RefSeq" id="WP_130980374.1">
    <property type="nucleotide sequence ID" value="NZ_SISG01000001.1"/>
</dbReference>
<dbReference type="AlphaFoldDB" id="A0A4Q9GQK7"/>
<sequence>MSANSGLLRTAGGMLVITVLVALLSGCVHQFIGFTPPGTFDEVDAMARELDIGEAEQMVFEERDGGDYPGVPPTLLLVFEGQRPLSLMNKSLEEAGYTSSPGPGAGLTYWEREVEGERFQLVTVQELSDGDQFLTSYGLKDMSSEGIAVHLTS</sequence>
<evidence type="ECO:0000313" key="1">
    <source>
        <dbReference type="EMBL" id="TBN56264.1"/>
    </source>
</evidence>
<name>A0A4Q9GQK7_9MICO</name>
<keyword evidence="2" id="KW-1185">Reference proteome</keyword>
<dbReference type="Proteomes" id="UP000294194">
    <property type="component" value="Unassembled WGS sequence"/>
</dbReference>
<organism evidence="1 2">
    <name type="scientific">Glaciihabitans arcticus</name>
    <dbReference type="NCBI Taxonomy" id="2668039"/>
    <lineage>
        <taxon>Bacteria</taxon>
        <taxon>Bacillati</taxon>
        <taxon>Actinomycetota</taxon>
        <taxon>Actinomycetes</taxon>
        <taxon>Micrococcales</taxon>
        <taxon>Microbacteriaceae</taxon>
        <taxon>Glaciihabitans</taxon>
    </lineage>
</organism>
<reference evidence="2" key="1">
    <citation type="submission" date="2019-02" db="EMBL/GenBank/DDBJ databases">
        <title>Glaciihabitans arcticus sp. nov., a psychrotolerant bacterium isolated from polar soil.</title>
        <authorList>
            <person name="Dahal R.H."/>
        </authorList>
    </citation>
    <scope>NUCLEOTIDE SEQUENCE [LARGE SCALE GENOMIC DNA]</scope>
    <source>
        <strain evidence="2">RP-3-7</strain>
    </source>
</reference>
<comment type="caution">
    <text evidence="1">The sequence shown here is derived from an EMBL/GenBank/DDBJ whole genome shotgun (WGS) entry which is preliminary data.</text>
</comment>
<accession>A0A4Q9GQK7</accession>
<dbReference type="EMBL" id="SISG01000001">
    <property type="protein sequence ID" value="TBN56264.1"/>
    <property type="molecule type" value="Genomic_DNA"/>
</dbReference>
<proteinExistence type="predicted"/>
<protein>
    <submittedName>
        <fullName evidence="1">Uncharacterized protein</fullName>
    </submittedName>
</protein>
<evidence type="ECO:0000313" key="2">
    <source>
        <dbReference type="Proteomes" id="UP000294194"/>
    </source>
</evidence>